<dbReference type="Proteomes" id="UP001558632">
    <property type="component" value="Unassembled WGS sequence"/>
</dbReference>
<feature type="region of interest" description="Disordered" evidence="1">
    <location>
        <begin position="34"/>
        <end position="55"/>
    </location>
</feature>
<gene>
    <name evidence="2" type="ORF">TSPI_06392</name>
</gene>
<evidence type="ECO:0000313" key="3">
    <source>
        <dbReference type="Proteomes" id="UP001558632"/>
    </source>
</evidence>
<comment type="caution">
    <text evidence="2">The sequence shown here is derived from an EMBL/GenBank/DDBJ whole genome shotgun (WGS) entry which is preliminary data.</text>
</comment>
<feature type="compositionally biased region" description="Polar residues" evidence="1">
    <location>
        <begin position="46"/>
        <end position="55"/>
    </location>
</feature>
<accession>A0ABR3KXL3</accession>
<organism evidence="2 3">
    <name type="scientific">Trichinella spiralis</name>
    <name type="common">Trichina worm</name>
    <dbReference type="NCBI Taxonomy" id="6334"/>
    <lineage>
        <taxon>Eukaryota</taxon>
        <taxon>Metazoa</taxon>
        <taxon>Ecdysozoa</taxon>
        <taxon>Nematoda</taxon>
        <taxon>Enoplea</taxon>
        <taxon>Dorylaimia</taxon>
        <taxon>Trichinellida</taxon>
        <taxon>Trichinellidae</taxon>
        <taxon>Trichinella</taxon>
    </lineage>
</organism>
<proteinExistence type="predicted"/>
<name>A0ABR3KXL3_TRISP</name>
<keyword evidence="3" id="KW-1185">Reference proteome</keyword>
<evidence type="ECO:0000256" key="1">
    <source>
        <dbReference type="SAM" id="MobiDB-lite"/>
    </source>
</evidence>
<dbReference type="EMBL" id="JBEUSY010000098">
    <property type="protein sequence ID" value="KAL1245391.1"/>
    <property type="molecule type" value="Genomic_DNA"/>
</dbReference>
<sequence length="55" mass="5892">LITIIVQLTVHLTGHSSVKFLTLELNTPLDQGHLSADHSDNDLLPSVSTLRTTAG</sequence>
<evidence type="ECO:0000313" key="2">
    <source>
        <dbReference type="EMBL" id="KAL1245391.1"/>
    </source>
</evidence>
<reference evidence="2 3" key="1">
    <citation type="submission" date="2024-07" db="EMBL/GenBank/DDBJ databases">
        <title>Enhanced genomic and transcriptomic resources for Trichinella pseudospiralis and T. spiralis underpin the discovery of pronounced molecular differences between stages and species.</title>
        <authorList>
            <person name="Pasi K.K."/>
            <person name="La Rosa G."/>
            <person name="Gomez-Morales M.A."/>
            <person name="Tosini F."/>
            <person name="Sumanam S."/>
            <person name="Young N.D."/>
            <person name="Chang B.C."/>
            <person name="Robin G.B."/>
        </authorList>
    </citation>
    <scope>NUCLEOTIDE SEQUENCE [LARGE SCALE GENOMIC DNA]</scope>
    <source>
        <strain evidence="2">ISS534</strain>
    </source>
</reference>
<protein>
    <submittedName>
        <fullName evidence="2">Non-specific lipid-transfer protein</fullName>
    </submittedName>
</protein>
<feature type="non-terminal residue" evidence="2">
    <location>
        <position position="1"/>
    </location>
</feature>